<evidence type="ECO:0000313" key="2">
    <source>
        <dbReference type="Proteomes" id="UP001438077"/>
    </source>
</evidence>
<dbReference type="EMBL" id="CP095785">
    <property type="protein sequence ID" value="XAG31286.1"/>
    <property type="molecule type" value="Genomic_DNA"/>
</dbReference>
<dbReference type="SUPFAM" id="SSF52467">
    <property type="entry name" value="DHS-like NAD/FAD-binding domain"/>
    <property type="match status" value="1"/>
</dbReference>
<dbReference type="NCBIfam" id="NF041819">
    <property type="entry name" value="Dsr2"/>
    <property type="match status" value="1"/>
</dbReference>
<gene>
    <name evidence="1" type="ORF">MYW70_15335</name>
</gene>
<dbReference type="Proteomes" id="UP001438077">
    <property type="component" value="Chromosome"/>
</dbReference>
<keyword evidence="2" id="KW-1185">Reference proteome</keyword>
<name>A0ABZ3EIT9_9GAMM</name>
<dbReference type="InterPro" id="IPR029035">
    <property type="entry name" value="DHS-like_NAD/FAD-binding_dom"/>
</dbReference>
<organism evidence="1 2">
    <name type="scientific">Proteus faecis</name>
    <dbReference type="NCBI Taxonomy" id="2050967"/>
    <lineage>
        <taxon>Bacteria</taxon>
        <taxon>Pseudomonadati</taxon>
        <taxon>Pseudomonadota</taxon>
        <taxon>Gammaproteobacteria</taxon>
        <taxon>Enterobacterales</taxon>
        <taxon>Morganellaceae</taxon>
        <taxon>Proteus</taxon>
    </lineage>
</organism>
<dbReference type="RefSeq" id="WP_342639670.1">
    <property type="nucleotide sequence ID" value="NZ_CP095785.1"/>
</dbReference>
<reference evidence="1 2" key="1">
    <citation type="submission" date="2022-03" db="EMBL/GenBank/DDBJ databases">
        <title>Sea Food Isolates.</title>
        <authorList>
            <person name="Li C."/>
        </authorList>
    </citation>
    <scope>NUCLEOTIDE SEQUENCE [LARGE SCALE GENOMIC DNA]</scope>
    <source>
        <strain evidence="1 2">19MO01SH08</strain>
    </source>
</reference>
<accession>A0ABZ3EIT9</accession>
<sequence>MTNKKKIKPLLNNISSRLWDGRAAILIGAGFSRNAKPLTNKARQFPMWNDLGDIFYENIYCEKNLNKYSNVLKLGDEVQAAFGRATLDKLIMDHVPDKEYEPSKLHISLLSLPWVDVFTTNYDTLLERACVYVDSRKYDVVLNKSDLMNAERPRIIKLHGSFPSERPFIITEEDYRKYPLDNSPFVNTVQQSLIENTLCLIGFSGDDPNFLNWIGWIRDNLGAENSPKIYLIGLFSFNEAQRKLLEKRNISIVDLSLLGDFGKDHYLAHQHFIESLYETKNKENLIEWPIIKSREHISFDDPPEIKIEKINRCIIEWGSLRKSYPNWLILPESNRSNLWRDTREWLAVVTYDVIWEKYAEINFGYELTWRLNKALLPIFNDTAEFLFKLTEKYKDEYTNNIINKDLDDKYSAIVINLMKFCRQENLTAKWKELNHLLIPNLERLTPEVKSEYYYENILHSYFRLNFDEARTKLSNWETNKLLPQHEIKRAGLLAEFGMLDEAINLLEETLSTIRRNSLLSSRNIDYSSESQEAYCIYILRMFKRSLKNNNKNDDYTSEYNSRLATLSQYRSDPENEIKYLEIKLESPQGISENSKDTDFDLNRRTVTTYFGGSPAELKSLDAFNFLLLAEELGLPFHIPGMNIFSGIVENASRHIYPYSPEFAIFAIFRTFNKDKAKSLFNRGRLSLLERKKVEDLFDGYFKKYEQIILKKIDERLSDKLEIELSTLSIIPEILSRLVTKVSFEKKKDIITLLLKLYNSEGFYDFAETKDLLRRTIASMNDSQKISLIDVFIDYPSKPSNDHLGMGQKYNFITPFECLLASIIKLPNGLLKKITSSKIRKDIDDLKSEDQDLRKAASQKLITLYNLDLLNKSDISKLIKNLWAKRDEYGFPINSGYYRFFFIDNLHPENENIQDKFISIIKKYNFPIQNGNSVTITGGNDNYCNELNGALHHITPSETILSEIISEMNKWFSNDKIWLEKRDDLSKEFTHRFKNITRIITTILEIHYDKLNSESIIHITNLIEKMKKSGIPVNSALTMLLMNQKNHSSDLLKDIGSGLYSFIKTEVIEAINSVYVLIRNKEYPSEIITILSEKIAWNRDPCLPECYDLVRFIISSSDFTISDEFMNKIHCGLTGLLFEDGKEFINNNDYLSYLEKKLSATKLAASIYCNNKHLGIVQPNIIQEWEKMCNSKNEFDEIKNEWDNHI</sequence>
<evidence type="ECO:0000313" key="1">
    <source>
        <dbReference type="EMBL" id="XAG31286.1"/>
    </source>
</evidence>
<protein>
    <submittedName>
        <fullName evidence="1">SIR2 family protein</fullName>
    </submittedName>
</protein>
<proteinExistence type="predicted"/>
<dbReference type="Pfam" id="PF13289">
    <property type="entry name" value="SIR2_2"/>
    <property type="match status" value="1"/>
</dbReference>